<reference evidence="1 2" key="1">
    <citation type="journal article" date="2017" name="DNA Res.">
        <title>Complete genome sequence and expression profile of the commercial lytic enzyme producer Lysobacter enzymogenes M497-1.</title>
        <authorList>
            <person name="Takami H."/>
            <person name="Toyoda A."/>
            <person name="Uchiyama I."/>
            <person name="Itoh T."/>
            <person name="Takaki Y."/>
            <person name="Arai W."/>
            <person name="Nishi S."/>
            <person name="Kawai M."/>
            <person name="Shinya K."/>
            <person name="Ikeda H."/>
        </authorList>
    </citation>
    <scope>NUCLEOTIDE SEQUENCE [LARGE SCALE GENOMIC DNA]</scope>
    <source>
        <strain evidence="1 2">M497-1</strain>
    </source>
</reference>
<dbReference type="Proteomes" id="UP000218824">
    <property type="component" value="Chromosome"/>
</dbReference>
<dbReference type="EMBL" id="AP014940">
    <property type="protein sequence ID" value="BAV95550.1"/>
    <property type="molecule type" value="Genomic_DNA"/>
</dbReference>
<dbReference type="Pfam" id="PF14124">
    <property type="entry name" value="DUF4291"/>
    <property type="match status" value="1"/>
</dbReference>
<dbReference type="KEGG" id="lem:LEN_0063"/>
<protein>
    <recommendedName>
        <fullName evidence="3">DUF4291 domain-containing protein</fullName>
    </recommendedName>
</protein>
<proteinExistence type="predicted"/>
<dbReference type="PANTHER" id="PTHR38567:SF1">
    <property type="entry name" value="DUF4291 DOMAIN-CONTAINING PROTEIN"/>
    <property type="match status" value="1"/>
</dbReference>
<evidence type="ECO:0000313" key="2">
    <source>
        <dbReference type="Proteomes" id="UP000218824"/>
    </source>
</evidence>
<dbReference type="InterPro" id="IPR025633">
    <property type="entry name" value="DUF4291"/>
</dbReference>
<gene>
    <name evidence="1" type="ORF">LEN_0063</name>
</gene>
<name>A0AAU9AA18_LYSEN</name>
<evidence type="ECO:0008006" key="3">
    <source>
        <dbReference type="Google" id="ProtNLM"/>
    </source>
</evidence>
<dbReference type="AlphaFoldDB" id="A0AAU9AA18"/>
<evidence type="ECO:0000313" key="1">
    <source>
        <dbReference type="EMBL" id="BAV95550.1"/>
    </source>
</evidence>
<accession>A0AAU9AA18</accession>
<sequence length="213" mass="24298">MNDENQSNTPHMGAGHAAAAQTASGLPYRQIRAVYDDATIRVYQAFNDQIADAALAAGRFVAPFSRSRMTWIKPSFRWMMYRAGWGYKDDNQRRILAIDIRRDGFEWALANSCSSHPDPAMTPQQWQRHRDATPVRIQWDPERSLRLGPLDHRSIQIGLGGEAVPRYIDEWTQRIEDVTPLAHRVHGLVQADRLEEAAALLPIERPYLPQTEV</sequence>
<dbReference type="PANTHER" id="PTHR38567">
    <property type="entry name" value="DUF4291 DOMAIN-CONTAINING PROTEIN"/>
    <property type="match status" value="1"/>
</dbReference>
<organism evidence="1 2">
    <name type="scientific">Lysobacter enzymogenes</name>
    <dbReference type="NCBI Taxonomy" id="69"/>
    <lineage>
        <taxon>Bacteria</taxon>
        <taxon>Pseudomonadati</taxon>
        <taxon>Pseudomonadota</taxon>
        <taxon>Gammaproteobacteria</taxon>
        <taxon>Lysobacterales</taxon>
        <taxon>Lysobacteraceae</taxon>
        <taxon>Lysobacter</taxon>
    </lineage>
</organism>